<protein>
    <submittedName>
        <fullName evidence="2">Uncharacterized protein</fullName>
    </submittedName>
</protein>
<dbReference type="EMBL" id="BLAL01000080">
    <property type="protein sequence ID" value="GES84412.1"/>
    <property type="molecule type" value="Genomic_DNA"/>
</dbReference>
<accession>A0A8H3QMC7</accession>
<proteinExistence type="predicted"/>
<feature type="signal peptide" evidence="1">
    <location>
        <begin position="1"/>
        <end position="23"/>
    </location>
</feature>
<gene>
    <name evidence="2" type="ORF">RCL2_001152900</name>
</gene>
<name>A0A8H3QMC7_9GLOM</name>
<evidence type="ECO:0000313" key="2">
    <source>
        <dbReference type="EMBL" id="GES84412.1"/>
    </source>
</evidence>
<dbReference type="Proteomes" id="UP000615446">
    <property type="component" value="Unassembled WGS sequence"/>
</dbReference>
<comment type="caution">
    <text evidence="2">The sequence shown here is derived from an EMBL/GenBank/DDBJ whole genome shotgun (WGS) entry which is preliminary data.</text>
</comment>
<reference evidence="2" key="1">
    <citation type="submission" date="2019-10" db="EMBL/GenBank/DDBJ databases">
        <title>Conservation and host-specific expression of non-tandemly repeated heterogenous ribosome RNA gene in arbuscular mycorrhizal fungi.</title>
        <authorList>
            <person name="Maeda T."/>
            <person name="Kobayashi Y."/>
            <person name="Nakagawa T."/>
            <person name="Ezawa T."/>
            <person name="Yamaguchi K."/>
            <person name="Bino T."/>
            <person name="Nishimoto Y."/>
            <person name="Shigenobu S."/>
            <person name="Kawaguchi M."/>
        </authorList>
    </citation>
    <scope>NUCLEOTIDE SEQUENCE</scope>
    <source>
        <strain evidence="2">HR1</strain>
    </source>
</reference>
<evidence type="ECO:0000256" key="1">
    <source>
        <dbReference type="SAM" id="SignalP"/>
    </source>
</evidence>
<organism evidence="2 3">
    <name type="scientific">Rhizophagus clarus</name>
    <dbReference type="NCBI Taxonomy" id="94130"/>
    <lineage>
        <taxon>Eukaryota</taxon>
        <taxon>Fungi</taxon>
        <taxon>Fungi incertae sedis</taxon>
        <taxon>Mucoromycota</taxon>
        <taxon>Glomeromycotina</taxon>
        <taxon>Glomeromycetes</taxon>
        <taxon>Glomerales</taxon>
        <taxon>Glomeraceae</taxon>
        <taxon>Rhizophagus</taxon>
    </lineage>
</organism>
<keyword evidence="1" id="KW-0732">Signal</keyword>
<sequence>MRFLPIITALIALFISVPLNVSAIPQGQSQDQSQRPDPASVFYEEIKRDNKVIKKNIYIYEIKKKRSFVLYSIHDVSY</sequence>
<dbReference type="AlphaFoldDB" id="A0A8H3QMC7"/>
<evidence type="ECO:0000313" key="3">
    <source>
        <dbReference type="Proteomes" id="UP000615446"/>
    </source>
</evidence>
<feature type="chain" id="PRO_5034286623" evidence="1">
    <location>
        <begin position="24"/>
        <end position="78"/>
    </location>
</feature>